<name>A0A2S8GRT6_9BACT</name>
<dbReference type="InterPro" id="IPR043427">
    <property type="entry name" value="YscJ/FliF"/>
</dbReference>
<feature type="domain" description="Flagellar M-ring N-terminal" evidence="5">
    <location>
        <begin position="56"/>
        <end position="217"/>
    </location>
</feature>
<evidence type="ECO:0000313" key="6">
    <source>
        <dbReference type="EMBL" id="PQO26268.1"/>
    </source>
</evidence>
<evidence type="ECO:0000313" key="7">
    <source>
        <dbReference type="EMBL" id="PQO47147.1"/>
    </source>
</evidence>
<dbReference type="OrthoDB" id="268872at2"/>
<evidence type="ECO:0000313" key="9">
    <source>
        <dbReference type="Proteomes" id="UP000239388"/>
    </source>
</evidence>
<evidence type="ECO:0000259" key="5">
    <source>
        <dbReference type="Pfam" id="PF01514"/>
    </source>
</evidence>
<protein>
    <recommendedName>
        <fullName evidence="5">Flagellar M-ring N-terminal domain-containing protein</fullName>
    </recommendedName>
</protein>
<feature type="compositionally biased region" description="Basic and acidic residues" evidence="3">
    <location>
        <begin position="290"/>
        <end position="304"/>
    </location>
</feature>
<dbReference type="Pfam" id="PF01514">
    <property type="entry name" value="YscJ_FliF"/>
    <property type="match status" value="1"/>
</dbReference>
<keyword evidence="4" id="KW-0812">Transmembrane</keyword>
<evidence type="ECO:0000313" key="8">
    <source>
        <dbReference type="Proteomes" id="UP000237819"/>
    </source>
</evidence>
<dbReference type="Proteomes" id="UP000237819">
    <property type="component" value="Unassembled WGS sequence"/>
</dbReference>
<dbReference type="AlphaFoldDB" id="A0A2S8GRT6"/>
<feature type="compositionally biased region" description="Basic and acidic residues" evidence="3">
    <location>
        <begin position="327"/>
        <end position="336"/>
    </location>
</feature>
<evidence type="ECO:0000256" key="1">
    <source>
        <dbReference type="ARBA" id="ARBA00004370"/>
    </source>
</evidence>
<keyword evidence="2 4" id="KW-0472">Membrane</keyword>
<reference evidence="8 9" key="1">
    <citation type="submission" date="2018-02" db="EMBL/GenBank/DDBJ databases">
        <title>Comparative genomes isolates from brazilian mangrove.</title>
        <authorList>
            <person name="Araujo J.E."/>
            <person name="Taketani R.G."/>
            <person name="Silva M.C.P."/>
            <person name="Loureco M.V."/>
            <person name="Andreote F.D."/>
        </authorList>
    </citation>
    <scope>NUCLEOTIDE SEQUENCE [LARGE SCALE GENOMIC DNA]</scope>
    <source>
        <strain evidence="6 9">NAP PRIS-MGV</strain>
        <strain evidence="7 8">Nap-Phe MGV</strain>
    </source>
</reference>
<dbReference type="Gene3D" id="3.30.300.30">
    <property type="match status" value="1"/>
</dbReference>
<proteinExistence type="predicted"/>
<dbReference type="PANTHER" id="PTHR30046:SF0">
    <property type="entry name" value="FLAGELLAR M-RING PROTEIN"/>
    <property type="match status" value="1"/>
</dbReference>
<evidence type="ECO:0000256" key="3">
    <source>
        <dbReference type="SAM" id="MobiDB-lite"/>
    </source>
</evidence>
<dbReference type="RefSeq" id="WP_105334035.1">
    <property type="nucleotide sequence ID" value="NZ_PUHZ01000005.1"/>
</dbReference>
<dbReference type="EMBL" id="PUIB01000032">
    <property type="protein sequence ID" value="PQO26268.1"/>
    <property type="molecule type" value="Genomic_DNA"/>
</dbReference>
<feature type="region of interest" description="Disordered" evidence="3">
    <location>
        <begin position="288"/>
        <end position="340"/>
    </location>
</feature>
<comment type="subcellular location">
    <subcellularLocation>
        <location evidence="1">Membrane</location>
    </subcellularLocation>
</comment>
<evidence type="ECO:0000256" key="4">
    <source>
        <dbReference type="SAM" id="Phobius"/>
    </source>
</evidence>
<organism evidence="7 8">
    <name type="scientific">Blastopirellula marina</name>
    <dbReference type="NCBI Taxonomy" id="124"/>
    <lineage>
        <taxon>Bacteria</taxon>
        <taxon>Pseudomonadati</taxon>
        <taxon>Planctomycetota</taxon>
        <taxon>Planctomycetia</taxon>
        <taxon>Pirellulales</taxon>
        <taxon>Pirellulaceae</taxon>
        <taxon>Blastopirellula</taxon>
    </lineage>
</organism>
<dbReference type="Proteomes" id="UP000239388">
    <property type="component" value="Unassembled WGS sequence"/>
</dbReference>
<accession>A0A2S8GRT6</accession>
<dbReference type="PANTHER" id="PTHR30046">
    <property type="entry name" value="FLAGELLAR M-RING PROTEIN"/>
    <property type="match status" value="1"/>
</dbReference>
<feature type="transmembrane region" description="Helical" evidence="4">
    <location>
        <begin position="21"/>
        <end position="41"/>
    </location>
</feature>
<dbReference type="GO" id="GO:0016020">
    <property type="term" value="C:membrane"/>
    <property type="evidence" value="ECO:0007669"/>
    <property type="project" value="UniProtKB-SubCell"/>
</dbReference>
<evidence type="ECO:0000256" key="2">
    <source>
        <dbReference type="ARBA" id="ARBA00023136"/>
    </source>
</evidence>
<dbReference type="InterPro" id="IPR045851">
    <property type="entry name" value="AMP-bd_C_sf"/>
</dbReference>
<gene>
    <name evidence="7" type="ORF">C5Y93_03655</name>
    <name evidence="6" type="ORF">C5Y98_30965</name>
</gene>
<dbReference type="InterPro" id="IPR006182">
    <property type="entry name" value="FliF_N_dom"/>
</dbReference>
<sequence>MDFLNKAFEQIKDLFLSMTPGSRIIAGLLVVVIIASFAFLFQGSMFEHDTSLLSGSAIDPADQKAILAAFAAEALDDYKVEGSQIFIPRGKRAEYVAAMVKHNAIPPEFHESMEAAVENANPFESEQHRSDRQKVAKEKDLALVLRKMRGIEFASVHYDIEDKGGFPRRKVYTASVVVRPLGSEEIDQSLVRSIRNYVAYSIAGLSPEHVSVTDLNSRRTFSGDIESPAEDAYAARKQFFESAWQDKIAAALNYIDGVNVTVNVELDRKMNQREERLEHGARPVALLTSAEKRTEMNKVPREGGRPGLAAQAPNQQAELTSAPARESSMEESREETASVTDKTLVLTETASLTPQQVRVVVTVPQDYYENIWNKQNPPAVGATATKPDPGVLKKIEEEVKKSIESQVVTLLPPQPAGDDPYPQVHVTSVTRTDVAQTPEPALADTALVWLGSNWQTVGMIGVGLIALMMLRSMVNSKSEEPKVDHGIRLATPPHEEEEEDEADVAGMLKKRFTKNSPNLKDELIEMVREDPDTAAGILKNWISAAS</sequence>
<dbReference type="EMBL" id="PUHZ01000005">
    <property type="protein sequence ID" value="PQO47147.1"/>
    <property type="molecule type" value="Genomic_DNA"/>
</dbReference>
<comment type="caution">
    <text evidence="7">The sequence shown here is derived from an EMBL/GenBank/DDBJ whole genome shotgun (WGS) entry which is preliminary data.</text>
</comment>
<keyword evidence="4" id="KW-1133">Transmembrane helix</keyword>